<evidence type="ECO:0000313" key="5">
    <source>
        <dbReference type="Proteomes" id="UP000240830"/>
    </source>
</evidence>
<dbReference type="SMART" id="SM01385">
    <property type="entry name" value="DSS1_SEM1"/>
    <property type="match status" value="1"/>
</dbReference>
<feature type="region of interest" description="Disordered" evidence="3">
    <location>
        <begin position="1"/>
        <end position="21"/>
    </location>
</feature>
<evidence type="ECO:0000256" key="3">
    <source>
        <dbReference type="SAM" id="MobiDB-lite"/>
    </source>
</evidence>
<dbReference type="STRING" id="1246581.A0A2H9TG33"/>
<evidence type="ECO:0000313" key="4">
    <source>
        <dbReference type="EMBL" id="PJF16744.1"/>
    </source>
</evidence>
<comment type="function">
    <text evidence="2">Component of the 26S proteasome, a multiprotein complex involved in the ATP-dependent degradation of ubiquitinated proteins.</text>
</comment>
<comment type="similarity">
    <text evidence="1 2">Belongs to the DSS1/SEM1 family.</text>
</comment>
<name>A0A2H9TG33_9FUNG</name>
<gene>
    <name evidence="4" type="ORF">PSACC_03452</name>
</gene>
<dbReference type="GO" id="GO:0008541">
    <property type="term" value="C:proteasome regulatory particle, lid subcomplex"/>
    <property type="evidence" value="ECO:0007669"/>
    <property type="project" value="UniProtKB-UniRule"/>
</dbReference>
<comment type="subcellular location">
    <subcellularLocation>
        <location evidence="2">Nucleus</location>
    </subcellularLocation>
</comment>
<evidence type="ECO:0000256" key="1">
    <source>
        <dbReference type="ARBA" id="ARBA00034491"/>
    </source>
</evidence>
<comment type="caution">
    <text evidence="4">The sequence shown here is derived from an EMBL/GenBank/DDBJ whole genome shotgun (WGS) entry which is preliminary data.</text>
</comment>
<dbReference type="GO" id="GO:0000724">
    <property type="term" value="P:double-strand break repair via homologous recombination"/>
    <property type="evidence" value="ECO:0007669"/>
    <property type="project" value="TreeGrafter"/>
</dbReference>
<dbReference type="GO" id="GO:0043248">
    <property type="term" value="P:proteasome assembly"/>
    <property type="evidence" value="ECO:0007669"/>
    <property type="project" value="UniProtKB-UniRule"/>
</dbReference>
<dbReference type="PANTHER" id="PTHR16771:SF0">
    <property type="entry name" value="26S PROTEASOME COMPLEX SUBUNIT SEM1"/>
    <property type="match status" value="1"/>
</dbReference>
<accession>A0A2H9TG33</accession>
<dbReference type="Pfam" id="PF05160">
    <property type="entry name" value="DSS1_SEM1"/>
    <property type="match status" value="1"/>
</dbReference>
<dbReference type="Proteomes" id="UP000240830">
    <property type="component" value="Unassembled WGS sequence"/>
</dbReference>
<dbReference type="PANTHER" id="PTHR16771">
    <property type="entry name" value="26 PROTEASOME COMPLEX SUBUNIT DSS1"/>
    <property type="match status" value="1"/>
</dbReference>
<dbReference type="GO" id="GO:0006406">
    <property type="term" value="P:mRNA export from nucleus"/>
    <property type="evidence" value="ECO:0007669"/>
    <property type="project" value="UniProtKB-UniRule"/>
</dbReference>
<protein>
    <recommendedName>
        <fullName evidence="2">26S proteasome complex subunit SEM1</fullName>
    </recommendedName>
</protein>
<keyword evidence="2" id="KW-0539">Nucleus</keyword>
<sequence length="91" mass="10711">MDIRNIPNVPNTPFDLPGHTRHAMTDKQVTLGMLEEDDEFEEFPVEDWEEGAENKLDVEQWEADWDDDNLDDDFSKQLRTELERMEATNAK</sequence>
<dbReference type="InterPro" id="IPR007834">
    <property type="entry name" value="DSS1_SEM1"/>
</dbReference>
<keyword evidence="2" id="KW-0647">Proteasome</keyword>
<reference evidence="4 5" key="1">
    <citation type="submission" date="2016-10" db="EMBL/GenBank/DDBJ databases">
        <title>The genome of Paramicrosporidium saccamoebae is the missing link in understanding Cryptomycota and Microsporidia evolution.</title>
        <authorList>
            <person name="Quandt C.A."/>
            <person name="Beaudet D."/>
            <person name="Corsaro D."/>
            <person name="Michel R."/>
            <person name="Corradi N."/>
            <person name="James T."/>
        </authorList>
    </citation>
    <scope>NUCLEOTIDE SEQUENCE [LARGE SCALE GENOMIC DNA]</scope>
    <source>
        <strain evidence="4 5">KSL3</strain>
    </source>
</reference>
<keyword evidence="5" id="KW-1185">Reference proteome</keyword>
<proteinExistence type="inferred from homology"/>
<dbReference type="GO" id="GO:0005634">
    <property type="term" value="C:nucleus"/>
    <property type="evidence" value="ECO:0007669"/>
    <property type="project" value="UniProtKB-SubCell"/>
</dbReference>
<organism evidence="4 5">
    <name type="scientific">Paramicrosporidium saccamoebae</name>
    <dbReference type="NCBI Taxonomy" id="1246581"/>
    <lineage>
        <taxon>Eukaryota</taxon>
        <taxon>Fungi</taxon>
        <taxon>Fungi incertae sedis</taxon>
        <taxon>Cryptomycota</taxon>
        <taxon>Cryptomycota incertae sedis</taxon>
        <taxon>Paramicrosporidium</taxon>
    </lineage>
</organism>
<dbReference type="AlphaFoldDB" id="A0A2H9TG33"/>
<dbReference type="EMBL" id="MTSL01000208">
    <property type="protein sequence ID" value="PJF16744.1"/>
    <property type="molecule type" value="Genomic_DNA"/>
</dbReference>
<evidence type="ECO:0000256" key="2">
    <source>
        <dbReference type="RuleBase" id="RU369057"/>
    </source>
</evidence>